<dbReference type="InterPro" id="IPR058031">
    <property type="entry name" value="AAA_lid_NorR"/>
</dbReference>
<dbReference type="PROSITE" id="PS00688">
    <property type="entry name" value="SIGMA54_INTERACT_3"/>
    <property type="match status" value="1"/>
</dbReference>
<dbReference type="InterPro" id="IPR009057">
    <property type="entry name" value="Homeodomain-like_sf"/>
</dbReference>
<dbReference type="GO" id="GO:0043565">
    <property type="term" value="F:sequence-specific DNA binding"/>
    <property type="evidence" value="ECO:0007669"/>
    <property type="project" value="InterPro"/>
</dbReference>
<dbReference type="SUPFAM" id="SSF46689">
    <property type="entry name" value="Homeodomain-like"/>
    <property type="match status" value="1"/>
</dbReference>
<feature type="domain" description="Sigma-54 factor interaction" evidence="7">
    <location>
        <begin position="329"/>
        <end position="559"/>
    </location>
</feature>
<keyword evidence="5" id="KW-0804">Transcription</keyword>
<keyword evidence="4" id="KW-0238">DNA-binding</keyword>
<organism evidence="9 10">
    <name type="scientific">Chitinophaga silvisoli</name>
    <dbReference type="NCBI Taxonomy" id="2291814"/>
    <lineage>
        <taxon>Bacteria</taxon>
        <taxon>Pseudomonadati</taxon>
        <taxon>Bacteroidota</taxon>
        <taxon>Chitinophagia</taxon>
        <taxon>Chitinophagales</taxon>
        <taxon>Chitinophagaceae</taxon>
        <taxon>Chitinophaga</taxon>
    </lineage>
</organism>
<dbReference type="GO" id="GO:0006355">
    <property type="term" value="P:regulation of DNA-templated transcription"/>
    <property type="evidence" value="ECO:0007669"/>
    <property type="project" value="InterPro"/>
</dbReference>
<dbReference type="InterPro" id="IPR003593">
    <property type="entry name" value="AAA+_ATPase"/>
</dbReference>
<evidence type="ECO:0000256" key="3">
    <source>
        <dbReference type="ARBA" id="ARBA00023015"/>
    </source>
</evidence>
<evidence type="ECO:0000259" key="7">
    <source>
        <dbReference type="PROSITE" id="PS50045"/>
    </source>
</evidence>
<dbReference type="SMART" id="SM00382">
    <property type="entry name" value="AAA"/>
    <property type="match status" value="1"/>
</dbReference>
<dbReference type="Pfam" id="PF25601">
    <property type="entry name" value="AAA_lid_14"/>
    <property type="match status" value="1"/>
</dbReference>
<dbReference type="Proteomes" id="UP000261174">
    <property type="component" value="Unassembled WGS sequence"/>
</dbReference>
<dbReference type="Pfam" id="PF00158">
    <property type="entry name" value="Sigma54_activat"/>
    <property type="match status" value="1"/>
</dbReference>
<dbReference type="Gene3D" id="3.40.50.2300">
    <property type="match status" value="1"/>
</dbReference>
<dbReference type="GO" id="GO:0005524">
    <property type="term" value="F:ATP binding"/>
    <property type="evidence" value="ECO:0007669"/>
    <property type="project" value="UniProtKB-KW"/>
</dbReference>
<dbReference type="InterPro" id="IPR025943">
    <property type="entry name" value="Sigma_54_int_dom_ATP-bd_2"/>
</dbReference>
<gene>
    <name evidence="9" type="ORF">DXN04_32545</name>
</gene>
<dbReference type="InterPro" id="IPR027417">
    <property type="entry name" value="P-loop_NTPase"/>
</dbReference>
<dbReference type="OrthoDB" id="9767722at2"/>
<dbReference type="Pfam" id="PF00072">
    <property type="entry name" value="Response_reg"/>
    <property type="match status" value="1"/>
</dbReference>
<evidence type="ECO:0000256" key="1">
    <source>
        <dbReference type="ARBA" id="ARBA00022741"/>
    </source>
</evidence>
<dbReference type="Gene3D" id="1.10.8.60">
    <property type="match status" value="1"/>
</dbReference>
<dbReference type="InterPro" id="IPR001789">
    <property type="entry name" value="Sig_transdc_resp-reg_receiver"/>
</dbReference>
<dbReference type="PANTHER" id="PTHR32071">
    <property type="entry name" value="TRANSCRIPTIONAL REGULATORY PROTEIN"/>
    <property type="match status" value="1"/>
</dbReference>
<keyword evidence="6" id="KW-0597">Phosphoprotein</keyword>
<sequence length="641" mass="71691">MKEHVLIVEDEYILANDLRLLLEQAGHKVCAIADTLEDAREAVLKYRPSWVLLDILLQDNAMGTDLAGFLTEQGVGFIYISASTDQHILEIAKQTQPDGFLVKPVRERDLLMMLDIARSKHVQHQELASQRKLSVHQQLQQLISGDLPLEQMLALMPGIFQSLVPFDFMCYEFLYPGTHLTKSKSFVRTGFHEYQLIGKEELASMIGKGRSLRRQSMLTCKVAGDIYNHTAFSRLTENEGLERLLHQRFDINSCLHFCLSPGKIHVQLALYHKQADIYKSSHLSLLADTQKDLTALFNKIQVADSSFATTNKKQAMPSQQVAPKHLEGMLGKSPALLRVLDDIETVANTPVSVLILGESGTGKELVARSIHQLSSRRHHPFVVVNCATLPAELIESELFGHEKGAFTGAIDKRTGKFELANGGTLFLDEIGEMPLPLQAKLLRVLQERELEYVGGNKLVKVDVRVLAATNKHLEEEVAEGRFRLDLFFRLNIYPVTLPPLRDRKEDIPILSKAFLEQSAARMGRLPAPALSTEALRTLQTYQWPGNIRELENLIERIVIRCRKPVISKADLPELKNKMLADAGADQTLSHKEAAHIIAVLRKCNGKVSGTGGAAEILGLPPSTLTSRIKKLGITKDLYFRH</sequence>
<feature type="domain" description="Response regulatory" evidence="8">
    <location>
        <begin position="4"/>
        <end position="118"/>
    </location>
</feature>
<evidence type="ECO:0000256" key="4">
    <source>
        <dbReference type="ARBA" id="ARBA00023125"/>
    </source>
</evidence>
<dbReference type="PROSITE" id="PS50045">
    <property type="entry name" value="SIGMA54_INTERACT_4"/>
    <property type="match status" value="1"/>
</dbReference>
<feature type="modified residue" description="4-aspartylphosphate" evidence="6">
    <location>
        <position position="54"/>
    </location>
</feature>
<keyword evidence="2" id="KW-0067">ATP-binding</keyword>
<dbReference type="AlphaFoldDB" id="A0A3E1NRX6"/>
<evidence type="ECO:0000259" key="8">
    <source>
        <dbReference type="PROSITE" id="PS50110"/>
    </source>
</evidence>
<evidence type="ECO:0000256" key="2">
    <source>
        <dbReference type="ARBA" id="ARBA00022840"/>
    </source>
</evidence>
<dbReference type="SMART" id="SM00448">
    <property type="entry name" value="REC"/>
    <property type="match status" value="1"/>
</dbReference>
<dbReference type="PROSITE" id="PS00675">
    <property type="entry name" value="SIGMA54_INTERACT_1"/>
    <property type="match status" value="1"/>
</dbReference>
<protein>
    <submittedName>
        <fullName evidence="9">Response regulator</fullName>
    </submittedName>
</protein>
<dbReference type="SUPFAM" id="SSF52540">
    <property type="entry name" value="P-loop containing nucleoside triphosphate hydrolases"/>
    <property type="match status" value="1"/>
</dbReference>
<dbReference type="FunFam" id="3.40.50.300:FF:000006">
    <property type="entry name" value="DNA-binding transcriptional regulator NtrC"/>
    <property type="match status" value="1"/>
</dbReference>
<keyword evidence="3" id="KW-0805">Transcription regulation</keyword>
<proteinExistence type="predicted"/>
<accession>A0A3E1NRX6</accession>
<dbReference type="InterPro" id="IPR002197">
    <property type="entry name" value="HTH_Fis"/>
</dbReference>
<dbReference type="GO" id="GO:0000160">
    <property type="term" value="P:phosphorelay signal transduction system"/>
    <property type="evidence" value="ECO:0007669"/>
    <property type="project" value="InterPro"/>
</dbReference>
<dbReference type="Gene3D" id="3.40.50.300">
    <property type="entry name" value="P-loop containing nucleotide triphosphate hydrolases"/>
    <property type="match status" value="1"/>
</dbReference>
<dbReference type="InterPro" id="IPR025944">
    <property type="entry name" value="Sigma_54_int_dom_CS"/>
</dbReference>
<dbReference type="Gene3D" id="1.10.10.60">
    <property type="entry name" value="Homeodomain-like"/>
    <property type="match status" value="1"/>
</dbReference>
<dbReference type="PROSITE" id="PS00676">
    <property type="entry name" value="SIGMA54_INTERACT_2"/>
    <property type="match status" value="1"/>
</dbReference>
<reference evidence="9 10" key="1">
    <citation type="submission" date="2018-08" db="EMBL/GenBank/DDBJ databases">
        <title>Chitinophaga sp. K20C18050901, a novel bacterium isolated from forest soil.</title>
        <authorList>
            <person name="Wang C."/>
        </authorList>
    </citation>
    <scope>NUCLEOTIDE SEQUENCE [LARGE SCALE GENOMIC DNA]</scope>
    <source>
        <strain evidence="9 10">K20C18050901</strain>
    </source>
</reference>
<dbReference type="CDD" id="cd00009">
    <property type="entry name" value="AAA"/>
    <property type="match status" value="1"/>
</dbReference>
<dbReference type="InterPro" id="IPR002078">
    <property type="entry name" value="Sigma_54_int"/>
</dbReference>
<evidence type="ECO:0000256" key="5">
    <source>
        <dbReference type="ARBA" id="ARBA00023163"/>
    </source>
</evidence>
<evidence type="ECO:0000313" key="9">
    <source>
        <dbReference type="EMBL" id="RFM30673.1"/>
    </source>
</evidence>
<dbReference type="EMBL" id="QTJV01000020">
    <property type="protein sequence ID" value="RFM30673.1"/>
    <property type="molecule type" value="Genomic_DNA"/>
</dbReference>
<dbReference type="RefSeq" id="WP_116857606.1">
    <property type="nucleotide sequence ID" value="NZ_QTJV01000020.1"/>
</dbReference>
<dbReference type="InterPro" id="IPR025662">
    <property type="entry name" value="Sigma_54_int_dom_ATP-bd_1"/>
</dbReference>
<dbReference type="Pfam" id="PF02954">
    <property type="entry name" value="HTH_8"/>
    <property type="match status" value="1"/>
</dbReference>
<evidence type="ECO:0000256" key="6">
    <source>
        <dbReference type="PROSITE-ProRule" id="PRU00169"/>
    </source>
</evidence>
<dbReference type="InterPro" id="IPR011006">
    <property type="entry name" value="CheY-like_superfamily"/>
</dbReference>
<evidence type="ECO:0000313" key="10">
    <source>
        <dbReference type="Proteomes" id="UP000261174"/>
    </source>
</evidence>
<name>A0A3E1NRX6_9BACT</name>
<keyword evidence="10" id="KW-1185">Reference proteome</keyword>
<dbReference type="SUPFAM" id="SSF52172">
    <property type="entry name" value="CheY-like"/>
    <property type="match status" value="1"/>
</dbReference>
<keyword evidence="1" id="KW-0547">Nucleotide-binding</keyword>
<comment type="caution">
    <text evidence="9">The sequence shown here is derived from an EMBL/GenBank/DDBJ whole genome shotgun (WGS) entry which is preliminary data.</text>
</comment>
<dbReference type="PANTHER" id="PTHR32071:SF57">
    <property type="entry name" value="C4-DICARBOXYLATE TRANSPORT TRANSCRIPTIONAL REGULATORY PROTEIN DCTD"/>
    <property type="match status" value="1"/>
</dbReference>
<dbReference type="PROSITE" id="PS50110">
    <property type="entry name" value="RESPONSE_REGULATORY"/>
    <property type="match status" value="1"/>
</dbReference>